<gene>
    <name evidence="2" type="ORF">Prubr_32210</name>
</gene>
<evidence type="ECO:0000256" key="1">
    <source>
        <dbReference type="SAM" id="MobiDB-lite"/>
    </source>
</evidence>
<feature type="region of interest" description="Disordered" evidence="1">
    <location>
        <begin position="1"/>
        <end position="34"/>
    </location>
</feature>
<sequence>MRDKVAGAPDQQRARPGVPTSPALAGASAIPDRPTIRTVIPDRATIRTAIPDRPTIRVVIPDRATIRVVIPDRATIRVAVIPDRATGYGPQRSGEAIGGQV</sequence>
<dbReference type="KEGG" id="pry:Prubr_32210"/>
<dbReference type="EMBL" id="AP023359">
    <property type="protein sequence ID" value="BCJ66200.1"/>
    <property type="molecule type" value="Genomic_DNA"/>
</dbReference>
<dbReference type="Proteomes" id="UP000680866">
    <property type="component" value="Chromosome"/>
</dbReference>
<proteinExistence type="predicted"/>
<keyword evidence="3" id="KW-1185">Reference proteome</keyword>
<accession>A0A810N031</accession>
<protein>
    <submittedName>
        <fullName evidence="2">Uncharacterized protein</fullName>
    </submittedName>
</protein>
<reference evidence="2" key="1">
    <citation type="submission" date="2020-08" db="EMBL/GenBank/DDBJ databases">
        <title>Whole genome shotgun sequence of Polymorphospora rubra NBRC 101157.</title>
        <authorList>
            <person name="Komaki H."/>
            <person name="Tamura T."/>
        </authorList>
    </citation>
    <scope>NUCLEOTIDE SEQUENCE</scope>
    <source>
        <strain evidence="2">NBRC 101157</strain>
    </source>
</reference>
<organism evidence="2 3">
    <name type="scientific">Polymorphospora rubra</name>
    <dbReference type="NCBI Taxonomy" id="338584"/>
    <lineage>
        <taxon>Bacteria</taxon>
        <taxon>Bacillati</taxon>
        <taxon>Actinomycetota</taxon>
        <taxon>Actinomycetes</taxon>
        <taxon>Micromonosporales</taxon>
        <taxon>Micromonosporaceae</taxon>
        <taxon>Polymorphospora</taxon>
    </lineage>
</organism>
<name>A0A810N031_9ACTN</name>
<evidence type="ECO:0000313" key="2">
    <source>
        <dbReference type="EMBL" id="BCJ66200.1"/>
    </source>
</evidence>
<evidence type="ECO:0000313" key="3">
    <source>
        <dbReference type="Proteomes" id="UP000680866"/>
    </source>
</evidence>
<dbReference type="AlphaFoldDB" id="A0A810N031"/>